<dbReference type="SUPFAM" id="SSF109854">
    <property type="entry name" value="DinB/YfiT-like putative metalloenzymes"/>
    <property type="match status" value="1"/>
</dbReference>
<dbReference type="InterPro" id="IPR024775">
    <property type="entry name" value="DinB-like"/>
</dbReference>
<dbReference type="Proteomes" id="UP001601059">
    <property type="component" value="Unassembled WGS sequence"/>
</dbReference>
<gene>
    <name evidence="2" type="ORF">ACFYKX_23460</name>
</gene>
<evidence type="ECO:0000259" key="1">
    <source>
        <dbReference type="Pfam" id="PF12867"/>
    </source>
</evidence>
<dbReference type="EMBL" id="JBIACK010000017">
    <property type="protein sequence ID" value="MFE8703526.1"/>
    <property type="molecule type" value="Genomic_DNA"/>
</dbReference>
<dbReference type="Gene3D" id="1.20.120.450">
    <property type="entry name" value="dinb family like domain"/>
    <property type="match status" value="1"/>
</dbReference>
<reference evidence="2 3" key="1">
    <citation type="submission" date="2024-08" db="EMBL/GenBank/DDBJ databases">
        <title>Two novel Cytobacillus novel species.</title>
        <authorList>
            <person name="Liu G."/>
        </authorList>
    </citation>
    <scope>NUCLEOTIDE SEQUENCE [LARGE SCALE GENOMIC DNA]</scope>
    <source>
        <strain evidence="2 3">FJAT-54145</strain>
    </source>
</reference>
<evidence type="ECO:0000313" key="3">
    <source>
        <dbReference type="Proteomes" id="UP001601059"/>
    </source>
</evidence>
<proteinExistence type="predicted"/>
<dbReference type="Pfam" id="PF12867">
    <property type="entry name" value="DinB_2"/>
    <property type="match status" value="1"/>
</dbReference>
<sequence length="152" mass="18214">MLKQEIIAQYEELNEWFNSLIELEDEKWFAPIDIGKWSVAAVIGHLLFWDKHSFEKRYPHFKSGAQLEPYPDFQEFNNAAEKYAESGITRDQLIDELLQVRIELKNKINSWEDEELDTAFFIGNHSISIRQYIVDFIEHDHYHKRKVEKVIK</sequence>
<accession>A0ABW6KHA6</accession>
<dbReference type="RefSeq" id="WP_389364130.1">
    <property type="nucleotide sequence ID" value="NZ_JBIACK010000017.1"/>
</dbReference>
<comment type="caution">
    <text evidence="2">The sequence shown here is derived from an EMBL/GenBank/DDBJ whole genome shotgun (WGS) entry which is preliminary data.</text>
</comment>
<evidence type="ECO:0000313" key="2">
    <source>
        <dbReference type="EMBL" id="MFE8703526.1"/>
    </source>
</evidence>
<organism evidence="2 3">
    <name type="scientific">Cytobacillus spartinae</name>
    <dbReference type="NCBI Taxonomy" id="3299023"/>
    <lineage>
        <taxon>Bacteria</taxon>
        <taxon>Bacillati</taxon>
        <taxon>Bacillota</taxon>
        <taxon>Bacilli</taxon>
        <taxon>Bacillales</taxon>
        <taxon>Bacillaceae</taxon>
        <taxon>Cytobacillus</taxon>
    </lineage>
</organism>
<keyword evidence="3" id="KW-1185">Reference proteome</keyword>
<dbReference type="InterPro" id="IPR034660">
    <property type="entry name" value="DinB/YfiT-like"/>
</dbReference>
<name>A0ABW6KHA6_9BACI</name>
<protein>
    <submittedName>
        <fullName evidence="2">DinB family protein</fullName>
    </submittedName>
</protein>
<feature type="domain" description="DinB-like" evidence="1">
    <location>
        <begin position="12"/>
        <end position="143"/>
    </location>
</feature>